<gene>
    <name evidence="10" type="primary">gerBC_2</name>
    <name evidence="10" type="ORF">SPACI_003660</name>
</gene>
<name>A0ABZ3IWX1_SPOA4</name>
<keyword evidence="4" id="KW-0732">Signal</keyword>
<dbReference type="Proteomes" id="UP000216052">
    <property type="component" value="Chromosome"/>
</dbReference>
<evidence type="ECO:0000256" key="1">
    <source>
        <dbReference type="ARBA" id="ARBA00004635"/>
    </source>
</evidence>
<dbReference type="NCBIfam" id="TIGR02887">
    <property type="entry name" value="spore_ger_x_C"/>
    <property type="match status" value="1"/>
</dbReference>
<keyword evidence="7" id="KW-0449">Lipoprotein</keyword>
<dbReference type="PANTHER" id="PTHR35789">
    <property type="entry name" value="SPORE GERMINATION PROTEIN B3"/>
    <property type="match status" value="1"/>
</dbReference>
<dbReference type="PROSITE" id="PS51257">
    <property type="entry name" value="PROKAR_LIPOPROTEIN"/>
    <property type="match status" value="1"/>
</dbReference>
<evidence type="ECO:0000256" key="2">
    <source>
        <dbReference type="ARBA" id="ARBA00007886"/>
    </source>
</evidence>
<dbReference type="PANTHER" id="PTHR35789:SF1">
    <property type="entry name" value="SPORE GERMINATION PROTEIN B3"/>
    <property type="match status" value="1"/>
</dbReference>
<keyword evidence="6" id="KW-0564">Palmitate</keyword>
<feature type="domain" description="Spore germination protein N-terminal" evidence="9">
    <location>
        <begin position="25"/>
        <end position="227"/>
    </location>
</feature>
<evidence type="ECO:0000313" key="11">
    <source>
        <dbReference type="Proteomes" id="UP000216052"/>
    </source>
</evidence>
<dbReference type="EMBL" id="CP155571">
    <property type="protein sequence ID" value="XFO70378.1"/>
    <property type="molecule type" value="Genomic_DNA"/>
</dbReference>
<dbReference type="RefSeq" id="WP_093793926.1">
    <property type="nucleotide sequence ID" value="NZ_CP155571.1"/>
</dbReference>
<evidence type="ECO:0000256" key="7">
    <source>
        <dbReference type="ARBA" id="ARBA00023288"/>
    </source>
</evidence>
<dbReference type="InterPro" id="IPR057336">
    <property type="entry name" value="GerAC_N"/>
</dbReference>
<keyword evidence="5" id="KW-0472">Membrane</keyword>
<evidence type="ECO:0000256" key="3">
    <source>
        <dbReference type="ARBA" id="ARBA00022544"/>
    </source>
</evidence>
<dbReference type="InterPro" id="IPR038501">
    <property type="entry name" value="Spore_GerAC_C_sf"/>
</dbReference>
<evidence type="ECO:0000256" key="4">
    <source>
        <dbReference type="ARBA" id="ARBA00022729"/>
    </source>
</evidence>
<keyword evidence="11" id="KW-1185">Reference proteome</keyword>
<evidence type="ECO:0000256" key="6">
    <source>
        <dbReference type="ARBA" id="ARBA00023139"/>
    </source>
</evidence>
<accession>A0ABZ3IWX1</accession>
<evidence type="ECO:0000259" key="8">
    <source>
        <dbReference type="Pfam" id="PF05504"/>
    </source>
</evidence>
<comment type="similarity">
    <text evidence="2">Belongs to the GerABKC lipoprotein family.</text>
</comment>
<dbReference type="Gene3D" id="3.30.300.210">
    <property type="entry name" value="Nutrient germinant receptor protein C, domain 3"/>
    <property type="match status" value="1"/>
</dbReference>
<keyword evidence="3" id="KW-0309">Germination</keyword>
<comment type="subcellular location">
    <subcellularLocation>
        <location evidence="1">Membrane</location>
        <topology evidence="1">Lipid-anchor</topology>
    </subcellularLocation>
</comment>
<evidence type="ECO:0000259" key="9">
    <source>
        <dbReference type="Pfam" id="PF25198"/>
    </source>
</evidence>
<dbReference type="InterPro" id="IPR046953">
    <property type="entry name" value="Spore_GerAC-like_C"/>
</dbReference>
<organism evidence="10 11">
    <name type="scientific">Sporomusa acidovorans (strain ATCC 49682 / DSM 3132 / Mol)</name>
    <dbReference type="NCBI Taxonomy" id="1123286"/>
    <lineage>
        <taxon>Bacteria</taxon>
        <taxon>Bacillati</taxon>
        <taxon>Bacillota</taxon>
        <taxon>Negativicutes</taxon>
        <taxon>Selenomonadales</taxon>
        <taxon>Sporomusaceae</taxon>
        <taxon>Sporomusa</taxon>
    </lineage>
</organism>
<evidence type="ECO:0000256" key="5">
    <source>
        <dbReference type="ARBA" id="ARBA00023136"/>
    </source>
</evidence>
<feature type="domain" description="Spore germination GerAC-like C-terminal" evidence="8">
    <location>
        <begin position="237"/>
        <end position="403"/>
    </location>
</feature>
<evidence type="ECO:0000313" key="10">
    <source>
        <dbReference type="EMBL" id="XFO70378.1"/>
    </source>
</evidence>
<protein>
    <submittedName>
        <fullName evidence="10">Spore germination protein B3</fullName>
    </submittedName>
</protein>
<dbReference type="Pfam" id="PF05504">
    <property type="entry name" value="Spore_GerAC"/>
    <property type="match status" value="1"/>
</dbReference>
<proteinExistence type="inferred from homology"/>
<sequence>MKGKRRLTGLVFVVLISILISGCWDRRELQDRNFVLAVAIDVADAGKKPGQSQAGLQTKTFVQPHGDKQYRLSLQILRLGQAGGGEDSQQAGGKTGPRTYVMSNTGQSLFEMVRDMLGQSSKSLYFEHIQAIVISEAAVRQAGLKPILDWFLRDAEMRWRIKVFVTPGEARPIIEYAPPSKEAGGIYLANILRNHLKNVHVAGARTDLGNISVMLENKQDMGIPCLEMTDNIVKARGVALFKKDKFVGYADEQAVAGIKYIRGTEKSAVITVPGDNPGEVVTYELFSHDTQLEPHVDGEHIYFTLDITMRGNLGEYQARNQVKGAGDPAFIQRIEVKTAEEVKRIVLYGKDTCQSMGVDILTFSSKLKTDYPKTWAKIKDHWGEIFPNVPLVVSVNVVINQLGEHK</sequence>
<dbReference type="Pfam" id="PF25198">
    <property type="entry name" value="Spore_GerAC_N"/>
    <property type="match status" value="1"/>
</dbReference>
<reference evidence="10" key="1">
    <citation type="submission" date="2024-05" db="EMBL/GenBank/DDBJ databases">
        <title>Isolation and characterization of Sporomusa carbonis sp. nov., a carboxydotrophic hydrogenogen in the genus of Sporomusa isolated from a charcoal burning pile.</title>
        <authorList>
            <person name="Boeer T."/>
            <person name="Rosenbaum F."/>
            <person name="Eysell L."/>
            <person name="Mueller V."/>
            <person name="Daniel R."/>
            <person name="Poehlein A."/>
        </authorList>
    </citation>
    <scope>NUCLEOTIDE SEQUENCE [LARGE SCALE GENOMIC DNA]</scope>
    <source>
        <strain evidence="10">DSM 3132</strain>
    </source>
</reference>
<dbReference type="InterPro" id="IPR008844">
    <property type="entry name" value="Spore_GerAC-like"/>
</dbReference>